<name>A0A939G5X5_9BACT</name>
<keyword evidence="2" id="KW-1133">Transmembrane helix</keyword>
<keyword evidence="4" id="KW-1185">Reference proteome</keyword>
<reference evidence="3 4" key="1">
    <citation type="submission" date="2021-03" db="EMBL/GenBank/DDBJ databases">
        <title>Fibrella sp. HMF5036 genome sequencing and assembly.</title>
        <authorList>
            <person name="Kang H."/>
            <person name="Kim H."/>
            <person name="Bae S."/>
            <person name="Joh K."/>
        </authorList>
    </citation>
    <scope>NUCLEOTIDE SEQUENCE [LARGE SCALE GENOMIC DNA]</scope>
    <source>
        <strain evidence="3 4">HMF5036</strain>
    </source>
</reference>
<feature type="transmembrane region" description="Helical" evidence="2">
    <location>
        <begin position="6"/>
        <end position="27"/>
    </location>
</feature>
<proteinExistence type="predicted"/>
<dbReference type="AlphaFoldDB" id="A0A939G5X5"/>
<keyword evidence="2" id="KW-0812">Transmembrane</keyword>
<gene>
    <name evidence="3" type="ORF">J2I48_05190</name>
</gene>
<protein>
    <submittedName>
        <fullName evidence="3">Uncharacterized protein</fullName>
    </submittedName>
</protein>
<dbReference type="EMBL" id="JAFMYU010000003">
    <property type="protein sequence ID" value="MBO0930378.1"/>
    <property type="molecule type" value="Genomic_DNA"/>
</dbReference>
<feature type="coiled-coil region" evidence="1">
    <location>
        <begin position="47"/>
        <end position="127"/>
    </location>
</feature>
<evidence type="ECO:0000256" key="2">
    <source>
        <dbReference type="SAM" id="Phobius"/>
    </source>
</evidence>
<evidence type="ECO:0000313" key="3">
    <source>
        <dbReference type="EMBL" id="MBO0930378.1"/>
    </source>
</evidence>
<sequence length="129" mass="14390">MFKSLFTNLLTHMGTIALLALLAYVVYCEFIRPSASRQQLADATALAASALAESRQARAELDTARQLVQTIEAHHQQIIDQATTLLIDVQALNDSLTAHANELVAKEAELEKRYKGQKRRVQQTQKLVM</sequence>
<dbReference type="RefSeq" id="WP_207334343.1">
    <property type="nucleotide sequence ID" value="NZ_JAFMYU010000003.1"/>
</dbReference>
<keyword evidence="2" id="KW-0472">Membrane</keyword>
<dbReference type="Proteomes" id="UP000664795">
    <property type="component" value="Unassembled WGS sequence"/>
</dbReference>
<comment type="caution">
    <text evidence="3">The sequence shown here is derived from an EMBL/GenBank/DDBJ whole genome shotgun (WGS) entry which is preliminary data.</text>
</comment>
<organism evidence="3 4">
    <name type="scientific">Fibrella aquatilis</name>
    <dbReference type="NCBI Taxonomy" id="2817059"/>
    <lineage>
        <taxon>Bacteria</taxon>
        <taxon>Pseudomonadati</taxon>
        <taxon>Bacteroidota</taxon>
        <taxon>Cytophagia</taxon>
        <taxon>Cytophagales</taxon>
        <taxon>Spirosomataceae</taxon>
        <taxon>Fibrella</taxon>
    </lineage>
</organism>
<evidence type="ECO:0000256" key="1">
    <source>
        <dbReference type="SAM" id="Coils"/>
    </source>
</evidence>
<accession>A0A939G5X5</accession>
<evidence type="ECO:0000313" key="4">
    <source>
        <dbReference type="Proteomes" id="UP000664795"/>
    </source>
</evidence>
<keyword evidence="1" id="KW-0175">Coiled coil</keyword>